<dbReference type="EMBL" id="AYRZ02000006">
    <property type="protein sequence ID" value="PHT77799.1"/>
    <property type="molecule type" value="Genomic_DNA"/>
</dbReference>
<dbReference type="Proteomes" id="UP000222542">
    <property type="component" value="Unassembled WGS sequence"/>
</dbReference>
<gene>
    <name evidence="2" type="ORF">T459_15851</name>
</gene>
<keyword evidence="3" id="KW-1185">Reference proteome</keyword>
<organism evidence="2 3">
    <name type="scientific">Capsicum annuum</name>
    <name type="common">Capsicum pepper</name>
    <dbReference type="NCBI Taxonomy" id="4072"/>
    <lineage>
        <taxon>Eukaryota</taxon>
        <taxon>Viridiplantae</taxon>
        <taxon>Streptophyta</taxon>
        <taxon>Embryophyta</taxon>
        <taxon>Tracheophyta</taxon>
        <taxon>Spermatophyta</taxon>
        <taxon>Magnoliopsida</taxon>
        <taxon>eudicotyledons</taxon>
        <taxon>Gunneridae</taxon>
        <taxon>Pentapetalae</taxon>
        <taxon>asterids</taxon>
        <taxon>lamiids</taxon>
        <taxon>Solanales</taxon>
        <taxon>Solanaceae</taxon>
        <taxon>Solanoideae</taxon>
        <taxon>Capsiceae</taxon>
        <taxon>Capsicum</taxon>
    </lineage>
</organism>
<feature type="region of interest" description="Disordered" evidence="1">
    <location>
        <begin position="174"/>
        <end position="215"/>
    </location>
</feature>
<dbReference type="AlphaFoldDB" id="A0A2G2Z750"/>
<name>A0A2G2Z750_CAPAN</name>
<sequence>MHIKKNVFDNVIYTLLNDKEKSKDHAKARRDLQDMGIRRDLWVDENNECKPTAFAIPNNKKVAFLRTLKNISVPDGYSSSVSAKNFPLASFARGAWKGMNVFPPIYGLITSGISTSCSLRYAKVQEIAEKAKTRSVGIDITKSLDIISISDWSRLITAISCSLGLIIDISYCSDSSQPSPVGRDSSQPSLIGRNSSQPSPIGRNSSQPSPVGRDS</sequence>
<reference evidence="2 3" key="1">
    <citation type="journal article" date="2014" name="Nat. Genet.">
        <title>Genome sequence of the hot pepper provides insights into the evolution of pungency in Capsicum species.</title>
        <authorList>
            <person name="Kim S."/>
            <person name="Park M."/>
            <person name="Yeom S.I."/>
            <person name="Kim Y.M."/>
            <person name="Lee J.M."/>
            <person name="Lee H.A."/>
            <person name="Seo E."/>
            <person name="Choi J."/>
            <person name="Cheong K."/>
            <person name="Kim K.T."/>
            <person name="Jung K."/>
            <person name="Lee G.W."/>
            <person name="Oh S.K."/>
            <person name="Bae C."/>
            <person name="Kim S.B."/>
            <person name="Lee H.Y."/>
            <person name="Kim S.Y."/>
            <person name="Kim M.S."/>
            <person name="Kang B.C."/>
            <person name="Jo Y.D."/>
            <person name="Yang H.B."/>
            <person name="Jeong H.J."/>
            <person name="Kang W.H."/>
            <person name="Kwon J.K."/>
            <person name="Shin C."/>
            <person name="Lim J.Y."/>
            <person name="Park J.H."/>
            <person name="Huh J.H."/>
            <person name="Kim J.S."/>
            <person name="Kim B.D."/>
            <person name="Cohen O."/>
            <person name="Paran I."/>
            <person name="Suh M.C."/>
            <person name="Lee S.B."/>
            <person name="Kim Y.K."/>
            <person name="Shin Y."/>
            <person name="Noh S.J."/>
            <person name="Park J."/>
            <person name="Seo Y.S."/>
            <person name="Kwon S.Y."/>
            <person name="Kim H.A."/>
            <person name="Park J.M."/>
            <person name="Kim H.J."/>
            <person name="Choi S.B."/>
            <person name="Bosland P.W."/>
            <person name="Reeves G."/>
            <person name="Jo S.H."/>
            <person name="Lee B.W."/>
            <person name="Cho H.T."/>
            <person name="Choi H.S."/>
            <person name="Lee M.S."/>
            <person name="Yu Y."/>
            <person name="Do Choi Y."/>
            <person name="Park B.S."/>
            <person name="van Deynze A."/>
            <person name="Ashrafi H."/>
            <person name="Hill T."/>
            <person name="Kim W.T."/>
            <person name="Pai H.S."/>
            <person name="Ahn H.K."/>
            <person name="Yeam I."/>
            <person name="Giovannoni J.J."/>
            <person name="Rose J.K."/>
            <person name="Sorensen I."/>
            <person name="Lee S.J."/>
            <person name="Kim R.W."/>
            <person name="Choi I.Y."/>
            <person name="Choi B.S."/>
            <person name="Lim J.S."/>
            <person name="Lee Y.H."/>
            <person name="Choi D."/>
        </authorList>
    </citation>
    <scope>NUCLEOTIDE SEQUENCE [LARGE SCALE GENOMIC DNA]</scope>
    <source>
        <strain evidence="3">cv. CM334</strain>
    </source>
</reference>
<comment type="caution">
    <text evidence="2">The sequence shown here is derived from an EMBL/GenBank/DDBJ whole genome shotgun (WGS) entry which is preliminary data.</text>
</comment>
<dbReference type="PANTHER" id="PTHR10775">
    <property type="entry name" value="OS08G0208400 PROTEIN"/>
    <property type="match status" value="1"/>
</dbReference>
<reference evidence="2 3" key="2">
    <citation type="journal article" date="2017" name="Genome Biol.">
        <title>New reference genome sequences of hot pepper reveal the massive evolution of plant disease-resistance genes by retroduplication.</title>
        <authorList>
            <person name="Kim S."/>
            <person name="Park J."/>
            <person name="Yeom S.I."/>
            <person name="Kim Y.M."/>
            <person name="Seo E."/>
            <person name="Kim K.T."/>
            <person name="Kim M.S."/>
            <person name="Lee J.M."/>
            <person name="Cheong K."/>
            <person name="Shin H.S."/>
            <person name="Kim S.B."/>
            <person name="Han K."/>
            <person name="Lee J."/>
            <person name="Park M."/>
            <person name="Lee H.A."/>
            <person name="Lee H.Y."/>
            <person name="Lee Y."/>
            <person name="Oh S."/>
            <person name="Lee J.H."/>
            <person name="Choi E."/>
            <person name="Choi E."/>
            <person name="Lee S.E."/>
            <person name="Jeon J."/>
            <person name="Kim H."/>
            <person name="Choi G."/>
            <person name="Song H."/>
            <person name="Lee J."/>
            <person name="Lee S.C."/>
            <person name="Kwon J.K."/>
            <person name="Lee H.Y."/>
            <person name="Koo N."/>
            <person name="Hong Y."/>
            <person name="Kim R.W."/>
            <person name="Kang W.H."/>
            <person name="Huh J.H."/>
            <person name="Kang B.C."/>
            <person name="Yang T.J."/>
            <person name="Lee Y.H."/>
            <person name="Bennetzen J.L."/>
            <person name="Choi D."/>
        </authorList>
    </citation>
    <scope>NUCLEOTIDE SEQUENCE [LARGE SCALE GENOMIC DNA]</scope>
    <source>
        <strain evidence="3">cv. CM334</strain>
    </source>
</reference>
<evidence type="ECO:0000256" key="1">
    <source>
        <dbReference type="SAM" id="MobiDB-lite"/>
    </source>
</evidence>
<dbReference type="PANTHER" id="PTHR10775:SF172">
    <property type="entry name" value="TNP2, PARTIAL"/>
    <property type="match status" value="1"/>
</dbReference>
<protein>
    <submittedName>
        <fullName evidence="2">Uncharacterized protein</fullName>
    </submittedName>
</protein>
<feature type="compositionally biased region" description="Polar residues" evidence="1">
    <location>
        <begin position="174"/>
        <end position="209"/>
    </location>
</feature>
<proteinExistence type="predicted"/>
<dbReference type="Gramene" id="PHT77799">
    <property type="protein sequence ID" value="PHT77799"/>
    <property type="gene ID" value="T459_15851"/>
</dbReference>
<accession>A0A2G2Z750</accession>
<evidence type="ECO:0000313" key="3">
    <source>
        <dbReference type="Proteomes" id="UP000222542"/>
    </source>
</evidence>
<evidence type="ECO:0000313" key="2">
    <source>
        <dbReference type="EMBL" id="PHT77799.1"/>
    </source>
</evidence>